<feature type="non-terminal residue" evidence="1">
    <location>
        <position position="46"/>
    </location>
</feature>
<protein>
    <submittedName>
        <fullName evidence="1">Uncharacterized protein</fullName>
    </submittedName>
</protein>
<keyword evidence="2" id="KW-1185">Reference proteome</keyword>
<dbReference type="Proteomes" id="UP000265520">
    <property type="component" value="Unassembled WGS sequence"/>
</dbReference>
<evidence type="ECO:0000313" key="2">
    <source>
        <dbReference type="Proteomes" id="UP000265520"/>
    </source>
</evidence>
<evidence type="ECO:0000313" key="1">
    <source>
        <dbReference type="EMBL" id="MCI07510.1"/>
    </source>
</evidence>
<name>A0A392P7W5_9FABA</name>
<organism evidence="1 2">
    <name type="scientific">Trifolium medium</name>
    <dbReference type="NCBI Taxonomy" id="97028"/>
    <lineage>
        <taxon>Eukaryota</taxon>
        <taxon>Viridiplantae</taxon>
        <taxon>Streptophyta</taxon>
        <taxon>Embryophyta</taxon>
        <taxon>Tracheophyta</taxon>
        <taxon>Spermatophyta</taxon>
        <taxon>Magnoliopsida</taxon>
        <taxon>eudicotyledons</taxon>
        <taxon>Gunneridae</taxon>
        <taxon>Pentapetalae</taxon>
        <taxon>rosids</taxon>
        <taxon>fabids</taxon>
        <taxon>Fabales</taxon>
        <taxon>Fabaceae</taxon>
        <taxon>Papilionoideae</taxon>
        <taxon>50 kb inversion clade</taxon>
        <taxon>NPAAA clade</taxon>
        <taxon>Hologalegina</taxon>
        <taxon>IRL clade</taxon>
        <taxon>Trifolieae</taxon>
        <taxon>Trifolium</taxon>
    </lineage>
</organism>
<dbReference type="EMBL" id="LXQA010065681">
    <property type="protein sequence ID" value="MCI07510.1"/>
    <property type="molecule type" value="Genomic_DNA"/>
</dbReference>
<reference evidence="1 2" key="1">
    <citation type="journal article" date="2018" name="Front. Plant Sci.">
        <title>Red Clover (Trifolium pratense) and Zigzag Clover (T. medium) - A Picture of Genomic Similarities and Differences.</title>
        <authorList>
            <person name="Dluhosova J."/>
            <person name="Istvanek J."/>
            <person name="Nedelnik J."/>
            <person name="Repkova J."/>
        </authorList>
    </citation>
    <scope>NUCLEOTIDE SEQUENCE [LARGE SCALE GENOMIC DNA]</scope>
    <source>
        <strain evidence="2">cv. 10/8</strain>
        <tissue evidence="1">Leaf</tissue>
    </source>
</reference>
<accession>A0A392P7W5</accession>
<dbReference type="AlphaFoldDB" id="A0A392P7W5"/>
<sequence>MAASSFAPTTSSSQNLDLPSIVCCLLEDFSKSRENIMKFDEDKLKL</sequence>
<comment type="caution">
    <text evidence="1">The sequence shown here is derived from an EMBL/GenBank/DDBJ whole genome shotgun (WGS) entry which is preliminary data.</text>
</comment>
<proteinExistence type="predicted"/>